<evidence type="ECO:0000313" key="3">
    <source>
        <dbReference type="Proteomes" id="UP000194236"/>
    </source>
</evidence>
<keyword evidence="1" id="KW-0812">Transmembrane</keyword>
<dbReference type="Proteomes" id="UP000194236">
    <property type="component" value="Unassembled WGS sequence"/>
</dbReference>
<evidence type="ECO:0000256" key="1">
    <source>
        <dbReference type="SAM" id="Phobius"/>
    </source>
</evidence>
<comment type="caution">
    <text evidence="2">The sequence shown here is derived from an EMBL/GenBank/DDBJ whole genome shotgun (WGS) entry which is preliminary data.</text>
</comment>
<keyword evidence="1" id="KW-0472">Membrane</keyword>
<proteinExistence type="predicted"/>
<keyword evidence="3" id="KW-1185">Reference proteome</keyword>
<evidence type="ECO:0000313" key="2">
    <source>
        <dbReference type="EMBL" id="OTF74780.1"/>
    </source>
</evidence>
<protein>
    <submittedName>
        <fullName evidence="2">Uncharacterized protein</fullName>
    </submittedName>
</protein>
<organism evidence="2 3">
    <name type="scientific">Euroglyphus maynei</name>
    <name type="common">Mayne's house dust mite</name>
    <dbReference type="NCBI Taxonomy" id="6958"/>
    <lineage>
        <taxon>Eukaryota</taxon>
        <taxon>Metazoa</taxon>
        <taxon>Ecdysozoa</taxon>
        <taxon>Arthropoda</taxon>
        <taxon>Chelicerata</taxon>
        <taxon>Arachnida</taxon>
        <taxon>Acari</taxon>
        <taxon>Acariformes</taxon>
        <taxon>Sarcoptiformes</taxon>
        <taxon>Astigmata</taxon>
        <taxon>Psoroptidia</taxon>
        <taxon>Analgoidea</taxon>
        <taxon>Pyroglyphidae</taxon>
        <taxon>Pyroglyphinae</taxon>
        <taxon>Euroglyphus</taxon>
    </lineage>
</organism>
<feature type="transmembrane region" description="Helical" evidence="1">
    <location>
        <begin position="55"/>
        <end position="74"/>
    </location>
</feature>
<name>A0A1Y3B1U4_EURMA</name>
<dbReference type="EMBL" id="MUJZ01045298">
    <property type="protein sequence ID" value="OTF74780.1"/>
    <property type="molecule type" value="Genomic_DNA"/>
</dbReference>
<reference evidence="2 3" key="1">
    <citation type="submission" date="2017-03" db="EMBL/GenBank/DDBJ databases">
        <title>Genome Survey of Euroglyphus maynei.</title>
        <authorList>
            <person name="Arlian L.G."/>
            <person name="Morgan M.S."/>
            <person name="Rider S.D."/>
        </authorList>
    </citation>
    <scope>NUCLEOTIDE SEQUENCE [LARGE SCALE GENOMIC DNA]</scope>
    <source>
        <strain evidence="2">Arlian Lab</strain>
        <tissue evidence="2">Whole body</tissue>
    </source>
</reference>
<dbReference type="OrthoDB" id="6515144at2759"/>
<sequence>NPTHVIIQSPIGSYLSDELKTEVVCRSYGARPYSLITWLLDGVNVTGLSKNHFDVFSISLFSSDIIIIFHLFIFDDMILSKQKQQK</sequence>
<accession>A0A1Y3B1U4</accession>
<gene>
    <name evidence="2" type="ORF">BLA29_010017</name>
</gene>
<feature type="non-terminal residue" evidence="2">
    <location>
        <position position="1"/>
    </location>
</feature>
<dbReference type="AlphaFoldDB" id="A0A1Y3B1U4"/>
<keyword evidence="1" id="KW-1133">Transmembrane helix</keyword>